<sequence length="500" mass="58040">MLKKKFRKVVKNRTSIKPPEIEEDENDEVMRQKLLKNMKLQSRRQTAEFTGKRILSPERTNSPTNNLSNWISQLDSAYKRRDSYVQRQRELQELLTLCDRDLDQTNETIHKLIGTIFDNLQNVAKQQKKQQINQNIQDELKKISSPGKNKKINNSRISRLPIPTRKRKSLSTIRDDRKIARIVDEEEDLDLRELIPSKAIGIVGQLPAITQVQQLIPILINPFVEVSQQNQVQQINESVKESESLEIINNNNQNNIHHEQRIFSNKNSENKSILLEEGEICESDDENILTERNVNKIKENSLNIENILQAKKLKEKQALLEIENSIQIVPQSSNNFEQVEKIKDKGTSLFLPLLSIRSYRLSPNFPHHLLAHPAFSCHLNPFIPLCPFQLNGLCADKKCIFQHEQDYIQSDKQIVEEFLSYWPKLVPKGTKKSDYATKMLEEGPLDQVLGFLMAKMPEDVRICLDLFSNKYSQETDKQLFKDDKIDYEPIIQSVVGQPKE</sequence>
<keyword evidence="1" id="KW-0863">Zinc-finger</keyword>
<name>A0A8S9ZB55_9BILA</name>
<keyword evidence="1" id="KW-0479">Metal-binding</keyword>
<proteinExistence type="predicted"/>
<comment type="caution">
    <text evidence="3">The sequence shown here is derived from an EMBL/GenBank/DDBJ whole genome shotgun (WGS) entry which is preliminary data.</text>
</comment>
<dbReference type="Proteomes" id="UP000605970">
    <property type="component" value="Unassembled WGS sequence"/>
</dbReference>
<dbReference type="PROSITE" id="PS50103">
    <property type="entry name" value="ZF_C3H1"/>
    <property type="match status" value="1"/>
</dbReference>
<organism evidence="3 4">
    <name type="scientific">Meloidogyne graminicola</name>
    <dbReference type="NCBI Taxonomy" id="189291"/>
    <lineage>
        <taxon>Eukaryota</taxon>
        <taxon>Metazoa</taxon>
        <taxon>Ecdysozoa</taxon>
        <taxon>Nematoda</taxon>
        <taxon>Chromadorea</taxon>
        <taxon>Rhabditida</taxon>
        <taxon>Tylenchina</taxon>
        <taxon>Tylenchomorpha</taxon>
        <taxon>Tylenchoidea</taxon>
        <taxon>Meloidogynidae</taxon>
        <taxon>Meloidogyninae</taxon>
        <taxon>Meloidogyne</taxon>
    </lineage>
</organism>
<evidence type="ECO:0000313" key="4">
    <source>
        <dbReference type="Proteomes" id="UP000605970"/>
    </source>
</evidence>
<evidence type="ECO:0000256" key="1">
    <source>
        <dbReference type="PROSITE-ProRule" id="PRU00723"/>
    </source>
</evidence>
<dbReference type="OrthoDB" id="5838988at2759"/>
<evidence type="ECO:0000313" key="3">
    <source>
        <dbReference type="EMBL" id="KAF7624765.1"/>
    </source>
</evidence>
<protein>
    <submittedName>
        <fullName evidence="3">C3H1-type domain-containing protein</fullName>
    </submittedName>
</protein>
<accession>A0A8S9ZB55</accession>
<dbReference type="InterPro" id="IPR000571">
    <property type="entry name" value="Znf_CCCH"/>
</dbReference>
<feature type="domain" description="C3H1-type" evidence="2">
    <location>
        <begin position="380"/>
        <end position="406"/>
    </location>
</feature>
<reference evidence="3" key="1">
    <citation type="journal article" date="2020" name="Ecol. Evol.">
        <title>Genome structure and content of the rice root-knot nematode (Meloidogyne graminicola).</title>
        <authorList>
            <person name="Phan N.T."/>
            <person name="Danchin E.G.J."/>
            <person name="Klopp C."/>
            <person name="Perfus-Barbeoch L."/>
            <person name="Kozlowski D.K."/>
            <person name="Koutsovoulos G.D."/>
            <person name="Lopez-Roques C."/>
            <person name="Bouchez O."/>
            <person name="Zahm M."/>
            <person name="Besnard G."/>
            <person name="Bellafiore S."/>
        </authorList>
    </citation>
    <scope>NUCLEOTIDE SEQUENCE</scope>
    <source>
        <strain evidence="3">VN-18</strain>
    </source>
</reference>
<dbReference type="AlphaFoldDB" id="A0A8S9ZB55"/>
<dbReference type="EMBL" id="JABEBT010000201">
    <property type="protein sequence ID" value="KAF7624765.1"/>
    <property type="molecule type" value="Genomic_DNA"/>
</dbReference>
<feature type="zinc finger region" description="C3H1-type" evidence="1">
    <location>
        <begin position="380"/>
        <end position="406"/>
    </location>
</feature>
<keyword evidence="1" id="KW-0862">Zinc</keyword>
<dbReference type="GO" id="GO:0008270">
    <property type="term" value="F:zinc ion binding"/>
    <property type="evidence" value="ECO:0007669"/>
    <property type="project" value="UniProtKB-KW"/>
</dbReference>
<evidence type="ECO:0000259" key="2">
    <source>
        <dbReference type="PROSITE" id="PS50103"/>
    </source>
</evidence>
<keyword evidence="4" id="KW-1185">Reference proteome</keyword>
<gene>
    <name evidence="3" type="ORF">Mgra_00009954</name>
</gene>